<feature type="compositionally biased region" description="Acidic residues" evidence="1">
    <location>
        <begin position="1183"/>
        <end position="1205"/>
    </location>
</feature>
<gene>
    <name evidence="3" type="ORF">DP106_14215</name>
</gene>
<feature type="region of interest" description="Disordered" evidence="1">
    <location>
        <begin position="1177"/>
        <end position="1471"/>
    </location>
</feature>
<dbReference type="PANTHER" id="PTHR30121">
    <property type="entry name" value="UNCHARACTERIZED PROTEIN YJGR-RELATED"/>
    <property type="match status" value="1"/>
</dbReference>
<feature type="compositionally biased region" description="Acidic residues" evidence="1">
    <location>
        <begin position="1445"/>
        <end position="1454"/>
    </location>
</feature>
<feature type="compositionally biased region" description="Acidic residues" evidence="1">
    <location>
        <begin position="1550"/>
        <end position="1574"/>
    </location>
</feature>
<dbReference type="OrthoDB" id="214394at2157"/>
<feature type="compositionally biased region" description="Polar residues" evidence="1">
    <location>
        <begin position="1271"/>
        <end position="1282"/>
    </location>
</feature>
<dbReference type="Proteomes" id="UP000281564">
    <property type="component" value="Unassembled WGS sequence"/>
</dbReference>
<feature type="compositionally biased region" description="Polar residues" evidence="1">
    <location>
        <begin position="1685"/>
        <end position="1708"/>
    </location>
</feature>
<dbReference type="EMBL" id="QMDW01000035">
    <property type="protein sequence ID" value="RJX47720.1"/>
    <property type="molecule type" value="Genomic_DNA"/>
</dbReference>
<dbReference type="InterPro" id="IPR051162">
    <property type="entry name" value="T4SS_component"/>
</dbReference>
<feature type="compositionally biased region" description="Low complexity" evidence="1">
    <location>
        <begin position="1397"/>
        <end position="1415"/>
    </location>
</feature>
<evidence type="ECO:0000313" key="4">
    <source>
        <dbReference type="Proteomes" id="UP000281564"/>
    </source>
</evidence>
<feature type="compositionally biased region" description="Acidic residues" evidence="1">
    <location>
        <begin position="1533"/>
        <end position="1542"/>
    </location>
</feature>
<name>A0A3A6Q429_9EURY</name>
<dbReference type="InterPro" id="IPR032689">
    <property type="entry name" value="TraG-D_C"/>
</dbReference>
<reference evidence="3 4" key="1">
    <citation type="submission" date="2018-06" db="EMBL/GenBank/DDBJ databases">
        <title>Halonotius sp. F13-13 a new haloarchaeeon isolated from a solar saltern from Isla Cristina, Huelva, Spain.</title>
        <authorList>
            <person name="Duran-Viseras A."/>
            <person name="Sanchez-Porro C."/>
            <person name="Ventosa A."/>
        </authorList>
    </citation>
    <scope>NUCLEOTIDE SEQUENCE [LARGE SCALE GENOMIC DNA]</scope>
    <source>
        <strain evidence="3 4">CECT 7525</strain>
    </source>
</reference>
<comment type="caution">
    <text evidence="3">The sequence shown here is derived from an EMBL/GenBank/DDBJ whole genome shotgun (WGS) entry which is preliminary data.</text>
</comment>
<dbReference type="Gene3D" id="3.40.50.300">
    <property type="entry name" value="P-loop containing nucleotide triphosphate hydrolases"/>
    <property type="match status" value="2"/>
</dbReference>
<feature type="compositionally biased region" description="Low complexity" evidence="1">
    <location>
        <begin position="1292"/>
        <end position="1328"/>
    </location>
</feature>
<feature type="compositionally biased region" description="Acidic residues" evidence="1">
    <location>
        <begin position="1621"/>
        <end position="1631"/>
    </location>
</feature>
<feature type="compositionally biased region" description="Acidic residues" evidence="1">
    <location>
        <begin position="1244"/>
        <end position="1254"/>
    </location>
</feature>
<evidence type="ECO:0000259" key="2">
    <source>
        <dbReference type="Pfam" id="PF12696"/>
    </source>
</evidence>
<feature type="compositionally biased region" description="Low complexity" evidence="1">
    <location>
        <begin position="1594"/>
        <end position="1603"/>
    </location>
</feature>
<dbReference type="SUPFAM" id="SSF52540">
    <property type="entry name" value="P-loop containing nucleoside triphosphate hydrolases"/>
    <property type="match status" value="1"/>
</dbReference>
<evidence type="ECO:0000313" key="3">
    <source>
        <dbReference type="EMBL" id="RJX47720.1"/>
    </source>
</evidence>
<feature type="compositionally biased region" description="Polar residues" evidence="1">
    <location>
        <begin position="1828"/>
        <end position="1844"/>
    </location>
</feature>
<dbReference type="InterPro" id="IPR027417">
    <property type="entry name" value="P-loop_NTPase"/>
</dbReference>
<feature type="region of interest" description="Disordered" evidence="1">
    <location>
        <begin position="1514"/>
        <end position="1644"/>
    </location>
</feature>
<feature type="region of interest" description="Disordered" evidence="1">
    <location>
        <begin position="30"/>
        <end position="73"/>
    </location>
</feature>
<evidence type="ECO:0000256" key="1">
    <source>
        <dbReference type="SAM" id="MobiDB-lite"/>
    </source>
</evidence>
<dbReference type="Pfam" id="PF12696">
    <property type="entry name" value="TraG-D_C"/>
    <property type="match status" value="1"/>
</dbReference>
<feature type="region of interest" description="Disordered" evidence="1">
    <location>
        <begin position="1671"/>
        <end position="1886"/>
    </location>
</feature>
<protein>
    <recommendedName>
        <fullName evidence="2">TraD/TraG TraM recognition site domain-containing protein</fullName>
    </recommendedName>
</protein>
<accession>A0A3A6Q429</accession>
<feature type="compositionally biased region" description="Acidic residues" evidence="1">
    <location>
        <begin position="1429"/>
        <end position="1438"/>
    </location>
</feature>
<feature type="domain" description="TraD/TraG TraM recognition site" evidence="2">
    <location>
        <begin position="523"/>
        <end position="607"/>
    </location>
</feature>
<keyword evidence="4" id="KW-1185">Reference proteome</keyword>
<feature type="compositionally biased region" description="Low complexity" evidence="1">
    <location>
        <begin position="1742"/>
        <end position="1754"/>
    </location>
</feature>
<feature type="compositionally biased region" description="Polar residues" evidence="1">
    <location>
        <begin position="1795"/>
        <end position="1806"/>
    </location>
</feature>
<proteinExistence type="predicted"/>
<organism evidence="3 4">
    <name type="scientific">Halonotius pteroides</name>
    <dbReference type="NCBI Taxonomy" id="268735"/>
    <lineage>
        <taxon>Archaea</taxon>
        <taxon>Methanobacteriati</taxon>
        <taxon>Methanobacteriota</taxon>
        <taxon>Stenosarchaea group</taxon>
        <taxon>Halobacteria</taxon>
        <taxon>Halobacteriales</taxon>
        <taxon>Haloferacaceae</taxon>
        <taxon>Halonotius</taxon>
    </lineage>
</organism>
<feature type="compositionally biased region" description="Acidic residues" evidence="1">
    <location>
        <begin position="1866"/>
        <end position="1878"/>
    </location>
</feature>
<dbReference type="RefSeq" id="WP_120086383.1">
    <property type="nucleotide sequence ID" value="NZ_QMDW01000035.1"/>
</dbReference>
<feature type="compositionally biased region" description="Basic and acidic residues" evidence="1">
    <location>
        <begin position="30"/>
        <end position="45"/>
    </location>
</feature>
<sequence length="1886" mass="206789">MVIDLFCSSDDGLDDDDPDDDDNPEIVADRAAFDSRPTTEHHDHTPTQNKSLLDMATGNDTSNTDSDVPDDQPTQLDMVHQELDLLITTFRSKQVAVRERQDIIEKYDQIVQYIVNLVGYKLELVDPEQNPTMQEMGDVFANHKQHHLTPDNIDHERADDLLFKIYNEAQHLQQLIGEKDNFEYAYAETSVRQTYGHELQSFGIPNGIDIDKLPPGEDGEEVYARGRALTAMEDLAEDPTSPLWLGVGTRNGHDASVEKDVLFRHRAIFGQTGYGKSTLLTNDAKQLIQSGAGMCFIDPKGDDSKRLMQIIPEERLDDVLWIEPGANGEHLSGFNYIKLGMNPDDDGYEIARSNLVADLKKMLKMSADYWGPRMDRVAENLITAMNMYNDRTPDDADELNLVDLYYILKSEASRKEFAARCKEAGLTFVDDYTQEIAEMDSKDLEPLLGRFLPWIENPVARRMIGFRKGGVNIPKAIDENKIIIVRMGSEPRELKQMLGMAVIRRIWSRIRSRANESIYNREPFYLFVDEFDNIALADDTIPSIISESRSYRLSLNIANQYPKQLPGNVVDAITTNCDTIISFNPGDVQSANQYCTQLGVDADTLTEEVNYHVWLRTTLKDNMEKSDAFRAYVYPPHPPKRVEDEAEEAINASLRRHGRRRRSDEETYANLLYNGGGGKWETGVGAQIEMAEEDEIVQELEAELQAVMPGPENPAVRDKADFGQGDVDDETAAGMDTPSTVLADGESVVEQKQETILEAIFAAAVRQEKEPGAFVTHDAVIQELKHRLPDDINVELAEVANAFEQLSTAYVDSERRSGEQHIRLTNSGQANVFDQDTGSDVTGGGNEHRWVIRKSYAIFTRLGYITERVKQDGTELSDLIADAPFDFTDVDDDLAPQKKVEKIEKQRERLQEEYPEVWNLSQGNDVSIEAETTTIKTPVRMLTNLRKAVDEGNTCVFVTKEGDEEFTAWAERGEKNIYETATSDSGPGTEILSDTPTFMQGVGRDGIRRYYNKKQKYALDENRDKIALRPASDKRGSVWYQDPDTGEIVCSPASNQEIDDDVEKLRFDDIDAVKEGDPTTVPAYYEYNPGKKQYQVNAGGKELAYNSAEELKEDWEPFNEPFIPEHEFDELPTEDDWHFIILPDADNEQYDQPQLYERGECRPLYDAIGADIDSVDINTLSDDAGEDGYEGESFGDEEGDPEIDSGDGPAEYTAAGDDETAATDTASGSEDATEEATTDHADPESDASESDTEPADQSAATTEESHDSQTTDDSGSSVDATNTESDAEESTTEGATGETQPTDGQQQQSQAGEQTAHQQQQSHQQAEEQPQDSEPSASKAEIVTQIDQLTINGEPPSPTAFDEHPQTAPFDDVLAHFGSWPAAVDAAVGGTSSPEPSENATGENTGTTADTTAKSDSVDDTPGGSAEETPSDDGDDNDNATTTENETDDDGDVDIPDKWVNPGELADHPDVTIEIDRIGQIGNGSKPTDEEYHQLERVIRGIDQDLGKWIEEKIDLKDVIGTGGDPPNRMQDDDGEQNDDSSDSNTTEEGATDSDPDAETVDDDPEPSEGEDRTDETPSSESEPTPADRETVEDTAATTDTTASGGGTTPDEANSQPDQDTSTETETEIESLYDITSLSDIDGVPISEIADMTNTSRGEVIEYLNKIKSNQAGATNGHADPQEEPTGSSDTGAATNGHNPDTAANETQPSPDDPSDPDPDRQAEPQQDESATSKEETPSGESQSRQQSTDSDSTAANGSTSQSTSASTNGAAPKSDGTESIVRVTAPVRTRSDETAATDTGESTTDGEPADEEAQASQQPSEPHGTAENETTAQSTSPSTNGTEPESDGAESITDMSASDTTPTTDEGDRDDEDEDDGTGFNNLPG</sequence>
<dbReference type="PANTHER" id="PTHR30121:SF6">
    <property type="entry name" value="SLR6007 PROTEIN"/>
    <property type="match status" value="1"/>
</dbReference>
<feature type="compositionally biased region" description="Polar residues" evidence="1">
    <location>
        <begin position="1755"/>
        <end position="1770"/>
    </location>
</feature>